<dbReference type="Gene3D" id="1.20.5.110">
    <property type="match status" value="1"/>
</dbReference>
<dbReference type="AlphaFoldDB" id="W7TPL7"/>
<dbReference type="SUPFAM" id="SSF58038">
    <property type="entry name" value="SNARE fusion complex"/>
    <property type="match status" value="1"/>
</dbReference>
<dbReference type="Proteomes" id="UP000019335">
    <property type="component" value="Chromosome 3"/>
</dbReference>
<organism evidence="4 5">
    <name type="scientific">Nannochloropsis gaditana</name>
    <dbReference type="NCBI Taxonomy" id="72520"/>
    <lineage>
        <taxon>Eukaryota</taxon>
        <taxon>Sar</taxon>
        <taxon>Stramenopiles</taxon>
        <taxon>Ochrophyta</taxon>
        <taxon>Eustigmatophyceae</taxon>
        <taxon>Eustigmatales</taxon>
        <taxon>Monodopsidaceae</taxon>
        <taxon>Nannochloropsis</taxon>
    </lineage>
</organism>
<dbReference type="CDD" id="cd15843">
    <property type="entry name" value="R-SNARE"/>
    <property type="match status" value="1"/>
</dbReference>
<dbReference type="PROSITE" id="PS50892">
    <property type="entry name" value="V_SNARE"/>
    <property type="match status" value="1"/>
</dbReference>
<sequence length="251" mass="27905">MADTTPLPTTNYSLLSNDKNLRMTGGAVARIDGVIVGTYVGEGTHAILEELLQRVTRILALRCAQLSPKQRPLFFSEVTCNDIVNFHVGMDKEARVFVVAVEKSCPVRLSLLAVEEFAKEWGEGQHGNRSLVCVEDGCRFAVREHVMSLARRFEDMGAKDQLTRVQAGVEGVRELMQVNISKALEGLQATEDILVRSEELKSSALVFKKNATTLKKIMWWQKTRYQLLLGGLIILVAVVLGVVLDITLHKK</sequence>
<keyword evidence="2" id="KW-0812">Transmembrane</keyword>
<reference evidence="4 5" key="1">
    <citation type="journal article" date="2014" name="Mol. Plant">
        <title>Chromosome Scale Genome Assembly and Transcriptome Profiling of Nannochloropsis gaditana in Nitrogen Depletion.</title>
        <authorList>
            <person name="Corteggiani Carpinelli E."/>
            <person name="Telatin A."/>
            <person name="Vitulo N."/>
            <person name="Forcato C."/>
            <person name="D'Angelo M."/>
            <person name="Schiavon R."/>
            <person name="Vezzi A."/>
            <person name="Giacometti G.M."/>
            <person name="Morosinotto T."/>
            <person name="Valle G."/>
        </authorList>
    </citation>
    <scope>NUCLEOTIDE SEQUENCE [LARGE SCALE GENOMIC DNA]</scope>
    <source>
        <strain evidence="4 5">B-31</strain>
    </source>
</reference>
<comment type="caution">
    <text evidence="4">The sequence shown here is derived from an EMBL/GenBank/DDBJ whole genome shotgun (WGS) entry which is preliminary data.</text>
</comment>
<protein>
    <submittedName>
        <fullName evidence="4">Synaptobrevin</fullName>
    </submittedName>
</protein>
<dbReference type="Pfam" id="PF00957">
    <property type="entry name" value="Synaptobrevin"/>
    <property type="match status" value="1"/>
</dbReference>
<name>W7TPL7_9STRA</name>
<keyword evidence="1" id="KW-0175">Coiled coil</keyword>
<evidence type="ECO:0000313" key="4">
    <source>
        <dbReference type="EMBL" id="EWM29065.1"/>
    </source>
</evidence>
<dbReference type="EMBL" id="AZIL01000178">
    <property type="protein sequence ID" value="EWM29065.1"/>
    <property type="molecule type" value="Genomic_DNA"/>
</dbReference>
<evidence type="ECO:0000313" key="5">
    <source>
        <dbReference type="Proteomes" id="UP000019335"/>
    </source>
</evidence>
<keyword evidence="2" id="KW-1133">Transmembrane helix</keyword>
<dbReference type="InterPro" id="IPR042855">
    <property type="entry name" value="V_SNARE_CC"/>
</dbReference>
<dbReference type="InterPro" id="IPR016444">
    <property type="entry name" value="Synaptobrevin/VAMP"/>
</dbReference>
<dbReference type="OrthoDB" id="190375at2759"/>
<accession>W7TPL7</accession>
<evidence type="ECO:0000256" key="2">
    <source>
        <dbReference type="SAM" id="Phobius"/>
    </source>
</evidence>
<keyword evidence="2" id="KW-0472">Membrane</keyword>
<proteinExistence type="predicted"/>
<evidence type="ECO:0000259" key="3">
    <source>
        <dbReference type="PROSITE" id="PS50892"/>
    </source>
</evidence>
<evidence type="ECO:0000256" key="1">
    <source>
        <dbReference type="PROSITE-ProRule" id="PRU00290"/>
    </source>
</evidence>
<dbReference type="PANTHER" id="PTHR45701">
    <property type="entry name" value="SYNAPTOBREVIN FAMILY MEMBER"/>
    <property type="match status" value="1"/>
</dbReference>
<keyword evidence="5" id="KW-1185">Reference proteome</keyword>
<feature type="domain" description="V-SNARE coiled-coil homology" evidence="3">
    <location>
        <begin position="161"/>
        <end position="221"/>
    </location>
</feature>
<gene>
    <name evidence="4" type="ORF">Naga_100024g26</name>
</gene>
<feature type="transmembrane region" description="Helical" evidence="2">
    <location>
        <begin position="225"/>
        <end position="248"/>
    </location>
</feature>